<sequence>VTGVSVGETTELAGVPGDGEIHHATIATPAAIRPSVNLVRRHHTTLRDRLEDMPAILSPFGFKPLGGFLVELAC</sequence>
<gene>
    <name evidence="1" type="ORF">METZ01_LOCUS58165</name>
</gene>
<name>A0A381SPR0_9ZZZZ</name>
<proteinExistence type="predicted"/>
<reference evidence="1" key="1">
    <citation type="submission" date="2018-05" db="EMBL/GenBank/DDBJ databases">
        <authorList>
            <person name="Lanie J.A."/>
            <person name="Ng W.-L."/>
            <person name="Kazmierczak K.M."/>
            <person name="Andrzejewski T.M."/>
            <person name="Davidsen T.M."/>
            <person name="Wayne K.J."/>
            <person name="Tettelin H."/>
            <person name="Glass J.I."/>
            <person name="Rusch D."/>
            <person name="Podicherti R."/>
            <person name="Tsui H.-C.T."/>
            <person name="Winkler M.E."/>
        </authorList>
    </citation>
    <scope>NUCLEOTIDE SEQUENCE</scope>
</reference>
<dbReference type="AlphaFoldDB" id="A0A381SPR0"/>
<dbReference type="EMBL" id="UINC01003325">
    <property type="protein sequence ID" value="SVA05311.1"/>
    <property type="molecule type" value="Genomic_DNA"/>
</dbReference>
<organism evidence="1">
    <name type="scientific">marine metagenome</name>
    <dbReference type="NCBI Taxonomy" id="408172"/>
    <lineage>
        <taxon>unclassified sequences</taxon>
        <taxon>metagenomes</taxon>
        <taxon>ecological metagenomes</taxon>
    </lineage>
</organism>
<accession>A0A381SPR0</accession>
<protein>
    <submittedName>
        <fullName evidence="1">Uncharacterized protein</fullName>
    </submittedName>
</protein>
<feature type="non-terminal residue" evidence="1">
    <location>
        <position position="1"/>
    </location>
</feature>
<evidence type="ECO:0000313" key="1">
    <source>
        <dbReference type="EMBL" id="SVA05311.1"/>
    </source>
</evidence>